<feature type="region of interest" description="Disordered" evidence="1">
    <location>
        <begin position="353"/>
        <end position="381"/>
    </location>
</feature>
<reference evidence="3 4" key="1">
    <citation type="submission" date="2018-11" db="EMBL/GenBank/DDBJ databases">
        <title>Genome assembly of Steccherinum ochraceum LE-BIN_3174, the white-rot fungus of the Steccherinaceae family (The Residual Polyporoid clade, Polyporales, Basidiomycota).</title>
        <authorList>
            <person name="Fedorova T.V."/>
            <person name="Glazunova O.A."/>
            <person name="Landesman E.O."/>
            <person name="Moiseenko K.V."/>
            <person name="Psurtseva N.V."/>
            <person name="Savinova O.S."/>
            <person name="Shakhova N.V."/>
            <person name="Tyazhelova T.V."/>
            <person name="Vasina D.V."/>
        </authorList>
    </citation>
    <scope>NUCLEOTIDE SEQUENCE [LARGE SCALE GENOMIC DNA]</scope>
    <source>
        <strain evidence="3 4">LE-BIN_3174</strain>
    </source>
</reference>
<dbReference type="InterPro" id="IPR036873">
    <property type="entry name" value="Rhodanese-like_dom_sf"/>
</dbReference>
<dbReference type="PROSITE" id="PS50206">
    <property type="entry name" value="RHODANESE_3"/>
    <property type="match status" value="1"/>
</dbReference>
<feature type="compositionally biased region" description="Low complexity" evidence="1">
    <location>
        <begin position="108"/>
        <end position="130"/>
    </location>
</feature>
<feature type="compositionally biased region" description="Low complexity" evidence="1">
    <location>
        <begin position="368"/>
        <end position="381"/>
    </location>
</feature>
<evidence type="ECO:0000256" key="1">
    <source>
        <dbReference type="SAM" id="MobiDB-lite"/>
    </source>
</evidence>
<dbReference type="STRING" id="92696.A0A4R0RP91"/>
<evidence type="ECO:0000313" key="4">
    <source>
        <dbReference type="Proteomes" id="UP000292702"/>
    </source>
</evidence>
<dbReference type="Proteomes" id="UP000292702">
    <property type="component" value="Unassembled WGS sequence"/>
</dbReference>
<feature type="region of interest" description="Disordered" evidence="1">
    <location>
        <begin position="1"/>
        <end position="83"/>
    </location>
</feature>
<protein>
    <recommendedName>
        <fullName evidence="2">Rhodanese domain-containing protein</fullName>
    </recommendedName>
</protein>
<comment type="caution">
    <text evidence="3">The sequence shown here is derived from an EMBL/GenBank/DDBJ whole genome shotgun (WGS) entry which is preliminary data.</text>
</comment>
<evidence type="ECO:0000313" key="3">
    <source>
        <dbReference type="EMBL" id="TCD68992.1"/>
    </source>
</evidence>
<organism evidence="3 4">
    <name type="scientific">Steccherinum ochraceum</name>
    <dbReference type="NCBI Taxonomy" id="92696"/>
    <lineage>
        <taxon>Eukaryota</taxon>
        <taxon>Fungi</taxon>
        <taxon>Dikarya</taxon>
        <taxon>Basidiomycota</taxon>
        <taxon>Agaricomycotina</taxon>
        <taxon>Agaricomycetes</taxon>
        <taxon>Polyporales</taxon>
        <taxon>Steccherinaceae</taxon>
        <taxon>Steccherinum</taxon>
    </lineage>
</organism>
<dbReference type="Gene3D" id="3.40.250.10">
    <property type="entry name" value="Rhodanese-like domain"/>
    <property type="match status" value="1"/>
</dbReference>
<keyword evidence="4" id="KW-1185">Reference proteome</keyword>
<dbReference type="InterPro" id="IPR001763">
    <property type="entry name" value="Rhodanese-like_dom"/>
</dbReference>
<feature type="compositionally biased region" description="Low complexity" evidence="1">
    <location>
        <begin position="52"/>
        <end position="74"/>
    </location>
</feature>
<gene>
    <name evidence="3" type="ORF">EIP91_009214</name>
</gene>
<dbReference type="EMBL" id="RWJN01000052">
    <property type="protein sequence ID" value="TCD68992.1"/>
    <property type="molecule type" value="Genomic_DNA"/>
</dbReference>
<feature type="domain" description="Rhodanese" evidence="2">
    <location>
        <begin position="223"/>
        <end position="347"/>
    </location>
</feature>
<accession>A0A4R0RP91</accession>
<dbReference type="AlphaFoldDB" id="A0A4R0RP91"/>
<evidence type="ECO:0000259" key="2">
    <source>
        <dbReference type="PROSITE" id="PS50206"/>
    </source>
</evidence>
<feature type="compositionally biased region" description="Acidic residues" evidence="1">
    <location>
        <begin position="39"/>
        <end position="51"/>
    </location>
</feature>
<sequence>MPSKKPRPPTLALETSRKPVSSTVIEFQTPIDLLPDGPDPNDLDPDIDDESSLGPASSPSSSGSSSPLSNPLNLDTDSDLNGDDISRDLAVLEQLRRSVRKNLRLRPLRSSSSSLRLQQPSSSRSSDSPPHSAFGTHGRRSTTPDSAISPESAYFTPLSEFKSTPLPSAHVYPSDHLRRASLDVSSRLQPQPPSAQQITSASLSRGVSPALLLARLSAPTVPLLIDTRPVNAFLHSRIQRSVNMAIPSLILKRSKKPAGAFPSLDALRQFITTEDGMQTWDELMVGDDWDGDVIVYDEVMEERDRNSSQSTAWNLLNVVAPLLQHGSADYLEGGLAAARRHPYLSQLMVSGTDAEANGEQPSREFTIGSAPSSGKKPGGLSQLDTLTASRSKALSRSRAFRSFPTTAHAVRYPIVERPRRLRYPISSAVLHRLLETAAAPQT</sequence>
<dbReference type="SUPFAM" id="SSF52821">
    <property type="entry name" value="Rhodanese/Cell cycle control phosphatase"/>
    <property type="match status" value="1"/>
</dbReference>
<proteinExistence type="predicted"/>
<name>A0A4R0RP91_9APHY</name>
<dbReference type="OrthoDB" id="273181at2759"/>
<feature type="region of interest" description="Disordered" evidence="1">
    <location>
        <begin position="107"/>
        <end position="151"/>
    </location>
</feature>